<dbReference type="SFLD" id="SFLDS00029">
    <property type="entry name" value="Radical_SAM"/>
    <property type="match status" value="1"/>
</dbReference>
<organism evidence="2">
    <name type="scientific">marine sediment metagenome</name>
    <dbReference type="NCBI Taxonomy" id="412755"/>
    <lineage>
        <taxon>unclassified sequences</taxon>
        <taxon>metagenomes</taxon>
        <taxon>ecological metagenomes</taxon>
    </lineage>
</organism>
<evidence type="ECO:0000259" key="1">
    <source>
        <dbReference type="PROSITE" id="PS51918"/>
    </source>
</evidence>
<feature type="domain" description="Radical SAM core" evidence="1">
    <location>
        <begin position="83"/>
        <end position="227"/>
    </location>
</feature>
<dbReference type="AlphaFoldDB" id="X1GHQ5"/>
<dbReference type="PROSITE" id="PS51918">
    <property type="entry name" value="RADICAL_SAM"/>
    <property type="match status" value="1"/>
</dbReference>
<dbReference type="Gene3D" id="3.80.30.20">
    <property type="entry name" value="tm_1862 like domain"/>
    <property type="match status" value="1"/>
</dbReference>
<protein>
    <recommendedName>
        <fullName evidence="1">Radical SAM core domain-containing protein</fullName>
    </recommendedName>
</protein>
<dbReference type="PANTHER" id="PTHR42731:SF5">
    <property type="entry name" value="RADICAL SAM DOMAIN PROTEIN"/>
    <property type="match status" value="1"/>
</dbReference>
<accession>X1GHQ5</accession>
<dbReference type="InterPro" id="IPR058240">
    <property type="entry name" value="rSAM_sf"/>
</dbReference>
<dbReference type="CDD" id="cd01335">
    <property type="entry name" value="Radical_SAM"/>
    <property type="match status" value="1"/>
</dbReference>
<sequence length="227" mass="26267">MSKVFDLFFIGDAEPNLKFFFDEFLDFKSKNYPIEDFFTIVSKIEGIYIPSIDNPTNRAVLENLNQSPTPAYQLLSKSDNIKKIFEENYFVEINRGCPFRCKFCLSSFHNYPFRNKSFEEIITSIKNGLKYSNFEKFSLIGSCVSSHPRFSEICEFILNSGKKFSIPSIRIEHITPHIIQILERSGIKTITIAPEAGNDSLRHELNKKISNVSILNTIEKIRKSKIR</sequence>
<evidence type="ECO:0000313" key="2">
    <source>
        <dbReference type="EMBL" id="GAH32533.1"/>
    </source>
</evidence>
<dbReference type="GO" id="GO:0003824">
    <property type="term" value="F:catalytic activity"/>
    <property type="evidence" value="ECO:0007669"/>
    <property type="project" value="InterPro"/>
</dbReference>
<comment type="caution">
    <text evidence="2">The sequence shown here is derived from an EMBL/GenBank/DDBJ whole genome shotgun (WGS) entry which is preliminary data.</text>
</comment>
<dbReference type="SFLD" id="SFLDG01082">
    <property type="entry name" value="B12-binding_domain_containing"/>
    <property type="match status" value="1"/>
</dbReference>
<dbReference type="EMBL" id="BARU01010381">
    <property type="protein sequence ID" value="GAH32533.1"/>
    <property type="molecule type" value="Genomic_DNA"/>
</dbReference>
<reference evidence="2" key="1">
    <citation type="journal article" date="2014" name="Front. Microbiol.">
        <title>High frequency of phylogenetically diverse reductive dehalogenase-homologous genes in deep subseafloor sedimentary metagenomes.</title>
        <authorList>
            <person name="Kawai M."/>
            <person name="Futagami T."/>
            <person name="Toyoda A."/>
            <person name="Takaki Y."/>
            <person name="Nishi S."/>
            <person name="Hori S."/>
            <person name="Arai W."/>
            <person name="Tsubouchi T."/>
            <person name="Morono Y."/>
            <person name="Uchiyama I."/>
            <person name="Ito T."/>
            <person name="Fujiyama A."/>
            <person name="Inagaki F."/>
            <person name="Takami H."/>
        </authorList>
    </citation>
    <scope>NUCLEOTIDE SEQUENCE</scope>
    <source>
        <strain evidence="2">Expedition CK06-06</strain>
    </source>
</reference>
<dbReference type="GO" id="GO:0051536">
    <property type="term" value="F:iron-sulfur cluster binding"/>
    <property type="evidence" value="ECO:0007669"/>
    <property type="project" value="InterPro"/>
</dbReference>
<dbReference type="SUPFAM" id="SSF102114">
    <property type="entry name" value="Radical SAM enzymes"/>
    <property type="match status" value="1"/>
</dbReference>
<proteinExistence type="predicted"/>
<dbReference type="Pfam" id="PF04055">
    <property type="entry name" value="Radical_SAM"/>
    <property type="match status" value="1"/>
</dbReference>
<feature type="non-terminal residue" evidence="2">
    <location>
        <position position="227"/>
    </location>
</feature>
<gene>
    <name evidence="2" type="ORF">S03H2_19811</name>
</gene>
<dbReference type="InterPro" id="IPR023404">
    <property type="entry name" value="rSAM_horseshoe"/>
</dbReference>
<dbReference type="PANTHER" id="PTHR42731">
    <property type="entry name" value="SLL1084 PROTEIN"/>
    <property type="match status" value="1"/>
</dbReference>
<name>X1GHQ5_9ZZZZ</name>
<dbReference type="InterPro" id="IPR007197">
    <property type="entry name" value="rSAM"/>
</dbReference>